<sequence length="105" mass="11628">LADLGYADLEGHQTGHPWLVASKGRLGFSASDATLWAPEGRRHQRLPWIAVRRSLAVYSGVPSLAEPHRLYGRELSPDALLGFQETLRARGLSGADYLFLPVHPW</sequence>
<dbReference type="AlphaFoldDB" id="A0A8T4J5Q1"/>
<dbReference type="InterPro" id="IPR007310">
    <property type="entry name" value="Aerobactin_biosyn_IucA/IucC_N"/>
</dbReference>
<reference evidence="3" key="1">
    <citation type="submission" date="2021-04" db="EMBL/GenBank/DDBJ databases">
        <title>Sequencing of actinobacteria type strains.</title>
        <authorList>
            <person name="Nguyen G.-S."/>
            <person name="Wentzel A."/>
        </authorList>
    </citation>
    <scope>NUCLEOTIDE SEQUENCE</scope>
    <source>
        <strain evidence="3">DSM 42095</strain>
    </source>
</reference>
<evidence type="ECO:0000259" key="2">
    <source>
        <dbReference type="Pfam" id="PF04183"/>
    </source>
</evidence>
<dbReference type="Pfam" id="PF04183">
    <property type="entry name" value="IucA_IucC"/>
    <property type="match status" value="1"/>
</dbReference>
<evidence type="ECO:0000313" key="4">
    <source>
        <dbReference type="Proteomes" id="UP000675554"/>
    </source>
</evidence>
<name>A0A8T4J5Q1_9ACTN</name>
<evidence type="ECO:0000256" key="1">
    <source>
        <dbReference type="ARBA" id="ARBA00004924"/>
    </source>
</evidence>
<feature type="domain" description="Aerobactin siderophore biosynthesis IucA/IucC N-terminal" evidence="2">
    <location>
        <begin position="6"/>
        <end position="105"/>
    </location>
</feature>
<feature type="non-terminal residue" evidence="3">
    <location>
        <position position="1"/>
    </location>
</feature>
<dbReference type="GO" id="GO:0019290">
    <property type="term" value="P:siderophore biosynthetic process"/>
    <property type="evidence" value="ECO:0007669"/>
    <property type="project" value="InterPro"/>
</dbReference>
<evidence type="ECO:0000313" key="3">
    <source>
        <dbReference type="EMBL" id="MBR7679048.1"/>
    </source>
</evidence>
<gene>
    <name evidence="3" type="ORF">KDA82_40180</name>
</gene>
<keyword evidence="4" id="KW-1185">Reference proteome</keyword>
<dbReference type="Gene3D" id="6.10.250.3370">
    <property type="match status" value="1"/>
</dbReference>
<feature type="non-terminal residue" evidence="3">
    <location>
        <position position="105"/>
    </location>
</feature>
<dbReference type="PANTHER" id="PTHR34384">
    <property type="entry name" value="L-2,3-DIAMINOPROPANOATE--CITRATE LIGASE"/>
    <property type="match status" value="1"/>
</dbReference>
<organism evidence="3 4">
    <name type="scientific">Streptomyces daliensis</name>
    <dbReference type="NCBI Taxonomy" id="299421"/>
    <lineage>
        <taxon>Bacteria</taxon>
        <taxon>Bacillati</taxon>
        <taxon>Actinomycetota</taxon>
        <taxon>Actinomycetes</taxon>
        <taxon>Kitasatosporales</taxon>
        <taxon>Streptomycetaceae</taxon>
        <taxon>Streptomyces</taxon>
    </lineage>
</organism>
<proteinExistence type="predicted"/>
<protein>
    <submittedName>
        <fullName evidence="3">IucA/IucC family protein</fullName>
    </submittedName>
</protein>
<dbReference type="InterPro" id="IPR037455">
    <property type="entry name" value="LucA/IucC-like"/>
</dbReference>
<comment type="pathway">
    <text evidence="1">Siderophore biosynthesis.</text>
</comment>
<comment type="caution">
    <text evidence="3">The sequence shown here is derived from an EMBL/GenBank/DDBJ whole genome shotgun (WGS) entry which is preliminary data.</text>
</comment>
<accession>A0A8T4J5Q1</accession>
<dbReference type="Proteomes" id="UP000675554">
    <property type="component" value="Unassembled WGS sequence"/>
</dbReference>
<dbReference type="EMBL" id="JAGSMN010002198">
    <property type="protein sequence ID" value="MBR7679048.1"/>
    <property type="molecule type" value="Genomic_DNA"/>
</dbReference>